<evidence type="ECO:0000256" key="4">
    <source>
        <dbReference type="ARBA" id="ARBA00022692"/>
    </source>
</evidence>
<gene>
    <name evidence="17" type="ORF">PLEPLA_LOCUS22497</name>
</gene>
<evidence type="ECO:0000256" key="14">
    <source>
        <dbReference type="SAM" id="MobiDB-lite"/>
    </source>
</evidence>
<feature type="transmembrane region" description="Helical" evidence="15">
    <location>
        <begin position="306"/>
        <end position="323"/>
    </location>
</feature>
<feature type="compositionally biased region" description="Acidic residues" evidence="14">
    <location>
        <begin position="57"/>
        <end position="72"/>
    </location>
</feature>
<organism evidence="17 18">
    <name type="scientific">Pleuronectes platessa</name>
    <name type="common">European plaice</name>
    <dbReference type="NCBI Taxonomy" id="8262"/>
    <lineage>
        <taxon>Eukaryota</taxon>
        <taxon>Metazoa</taxon>
        <taxon>Chordata</taxon>
        <taxon>Craniata</taxon>
        <taxon>Vertebrata</taxon>
        <taxon>Euteleostomi</taxon>
        <taxon>Actinopterygii</taxon>
        <taxon>Neopterygii</taxon>
        <taxon>Teleostei</taxon>
        <taxon>Neoteleostei</taxon>
        <taxon>Acanthomorphata</taxon>
        <taxon>Carangaria</taxon>
        <taxon>Pleuronectiformes</taxon>
        <taxon>Pleuronectoidei</taxon>
        <taxon>Pleuronectidae</taxon>
        <taxon>Pleuronectes</taxon>
    </lineage>
</organism>
<keyword evidence="5" id="KW-0677">Repeat</keyword>
<dbReference type="Pfam" id="PF00892">
    <property type="entry name" value="EamA"/>
    <property type="match status" value="2"/>
</dbReference>
<evidence type="ECO:0000256" key="13">
    <source>
        <dbReference type="ARBA" id="ARBA00082789"/>
    </source>
</evidence>
<sequence>MGDCNHRPSSAEDGTITVVFHKVDRGPDTESGEGDDDDERAEERVQLRGICRLSSGYEDEDEEEEDAEEADVEATRAVESLEAGVKKTLCPPLCCLRSEPCIPRRKRPGRCRGTKGLSESGAIRCFFQMLFVMPLLIYHKTGFLGPRDKRIYLVLRGFIGSNAMILLFYALQQMPLADATVIMFSNPVFTSLLAWIFLKEKCTIWDCVFTVFTLTGVLLIARPPFLFGQQVRGIEGDYVNHVKGTIAAFAGAIGAAFTFVILRKMGKSVHYYLSVWYYAVIGLIECLITVTVLGEWKYPYCGRDRWILMLIAVLGIAGQTFLTKALQIEKAGPVALMRTVDVVLAFIFQFIFFNRAPTLWSLGGALCVVASTSGIAVKKWYSNSRKS</sequence>
<evidence type="ECO:0000256" key="1">
    <source>
        <dbReference type="ARBA" id="ARBA00004477"/>
    </source>
</evidence>
<feature type="compositionally biased region" description="Basic and acidic residues" evidence="14">
    <location>
        <begin position="1"/>
        <end position="10"/>
    </location>
</feature>
<accession>A0A9N7UMU6</accession>
<feature type="transmembrane region" description="Helical" evidence="15">
    <location>
        <begin position="177"/>
        <end position="198"/>
    </location>
</feature>
<feature type="transmembrane region" description="Helical" evidence="15">
    <location>
        <begin position="121"/>
        <end position="139"/>
    </location>
</feature>
<feature type="transmembrane region" description="Helical" evidence="15">
    <location>
        <begin position="205"/>
        <end position="225"/>
    </location>
</feature>
<evidence type="ECO:0000256" key="10">
    <source>
        <dbReference type="ARBA" id="ARBA00061618"/>
    </source>
</evidence>
<feature type="transmembrane region" description="Helical" evidence="15">
    <location>
        <begin position="151"/>
        <end position="171"/>
    </location>
</feature>
<keyword evidence="6" id="KW-0256">Endoplasmic reticulum</keyword>
<evidence type="ECO:0000259" key="16">
    <source>
        <dbReference type="Pfam" id="PF00892"/>
    </source>
</evidence>
<evidence type="ECO:0000256" key="8">
    <source>
        <dbReference type="ARBA" id="ARBA00023136"/>
    </source>
</evidence>
<feature type="domain" description="EamA" evidence="16">
    <location>
        <begin position="122"/>
        <end position="221"/>
    </location>
</feature>
<evidence type="ECO:0000256" key="9">
    <source>
        <dbReference type="ARBA" id="ARBA00059734"/>
    </source>
</evidence>
<evidence type="ECO:0000256" key="12">
    <source>
        <dbReference type="ARBA" id="ARBA00074441"/>
    </source>
</evidence>
<comment type="subcellular location">
    <subcellularLocation>
        <location evidence="2">Cell membrane</location>
        <topology evidence="2">Multi-pass membrane protein</topology>
    </subcellularLocation>
    <subcellularLocation>
        <location evidence="1">Endoplasmic reticulum membrane</location>
        <topology evidence="1">Multi-pass membrane protein</topology>
    </subcellularLocation>
</comment>
<comment type="function">
    <text evidence="9">May play a role in intracellular calcium sensing and homeostasis. May act as a negative regulator of plasma membrane calcium-transporting ATPases preventing calcium efflux from the cell.</text>
</comment>
<dbReference type="GO" id="GO:0005789">
    <property type="term" value="C:endoplasmic reticulum membrane"/>
    <property type="evidence" value="ECO:0007669"/>
    <property type="project" value="UniProtKB-SubCell"/>
</dbReference>
<dbReference type="InterPro" id="IPR000620">
    <property type="entry name" value="EamA_dom"/>
</dbReference>
<dbReference type="GO" id="GO:1990034">
    <property type="term" value="P:calcium ion export across plasma membrane"/>
    <property type="evidence" value="ECO:0007669"/>
    <property type="project" value="TreeGrafter"/>
</dbReference>
<protein>
    <recommendedName>
        <fullName evidence="12">Solute carrier family 35 member G1</fullName>
    </recommendedName>
    <alternativeName>
        <fullName evidence="13">Transmembrane protein 20</fullName>
    </alternativeName>
</protein>
<comment type="subunit">
    <text evidence="11">Interacts with STIM1; stimulated by depletion of intracellular calcium. Interacts with ORAI1. Interacts with the plasma membrane calcium-transporting ATPases ATP2B1 and ATP2B4. Interacts with ATP1A1, ATP2A2, KPNB1 and XPO1.</text>
</comment>
<dbReference type="Gene3D" id="1.10.3730.20">
    <property type="match status" value="1"/>
</dbReference>
<keyword evidence="18" id="KW-1185">Reference proteome</keyword>
<dbReference type="GO" id="GO:0051480">
    <property type="term" value="P:regulation of cytosolic calcium ion concentration"/>
    <property type="evidence" value="ECO:0007669"/>
    <property type="project" value="TreeGrafter"/>
</dbReference>
<evidence type="ECO:0000256" key="3">
    <source>
        <dbReference type="ARBA" id="ARBA00022475"/>
    </source>
</evidence>
<proteinExistence type="inferred from homology"/>
<evidence type="ECO:0000256" key="2">
    <source>
        <dbReference type="ARBA" id="ARBA00004651"/>
    </source>
</evidence>
<dbReference type="PANTHER" id="PTHR22911:SF6">
    <property type="entry name" value="SOLUTE CARRIER FAMILY 35 MEMBER G1"/>
    <property type="match status" value="1"/>
</dbReference>
<evidence type="ECO:0000256" key="5">
    <source>
        <dbReference type="ARBA" id="ARBA00022737"/>
    </source>
</evidence>
<keyword evidence="7 15" id="KW-1133">Transmembrane helix</keyword>
<feature type="transmembrane region" description="Helical" evidence="15">
    <location>
        <begin position="275"/>
        <end position="294"/>
    </location>
</feature>
<reference evidence="17" key="1">
    <citation type="submission" date="2020-03" db="EMBL/GenBank/DDBJ databases">
        <authorList>
            <person name="Weist P."/>
        </authorList>
    </citation>
    <scope>NUCLEOTIDE SEQUENCE</scope>
</reference>
<evidence type="ECO:0000256" key="6">
    <source>
        <dbReference type="ARBA" id="ARBA00022824"/>
    </source>
</evidence>
<evidence type="ECO:0000313" key="18">
    <source>
        <dbReference type="Proteomes" id="UP001153269"/>
    </source>
</evidence>
<evidence type="ECO:0000256" key="11">
    <source>
        <dbReference type="ARBA" id="ARBA00064541"/>
    </source>
</evidence>
<dbReference type="SUPFAM" id="SSF103481">
    <property type="entry name" value="Multidrug resistance efflux transporter EmrE"/>
    <property type="match status" value="2"/>
</dbReference>
<dbReference type="FunFam" id="1.10.3730.20:FF:000026">
    <property type="entry name" value="Solute carrier family 35, member G1"/>
    <property type="match status" value="1"/>
</dbReference>
<comment type="similarity">
    <text evidence="10">Belongs to the TMEM20 family.</text>
</comment>
<evidence type="ECO:0000313" key="17">
    <source>
        <dbReference type="EMBL" id="CAB1434451.1"/>
    </source>
</evidence>
<name>A0A9N7UMU6_PLEPL</name>
<evidence type="ECO:0000256" key="7">
    <source>
        <dbReference type="ARBA" id="ARBA00022989"/>
    </source>
</evidence>
<feature type="transmembrane region" description="Helical" evidence="15">
    <location>
        <begin position="245"/>
        <end position="263"/>
    </location>
</feature>
<feature type="transmembrane region" description="Helical" evidence="15">
    <location>
        <begin position="335"/>
        <end position="353"/>
    </location>
</feature>
<keyword evidence="8 15" id="KW-0472">Membrane</keyword>
<feature type="compositionally biased region" description="Acidic residues" evidence="14">
    <location>
        <begin position="30"/>
        <end position="40"/>
    </location>
</feature>
<keyword evidence="4 15" id="KW-0812">Transmembrane</keyword>
<dbReference type="EMBL" id="CADEAL010001668">
    <property type="protein sequence ID" value="CAB1434451.1"/>
    <property type="molecule type" value="Genomic_DNA"/>
</dbReference>
<keyword evidence="3" id="KW-1003">Cell membrane</keyword>
<feature type="domain" description="EamA" evidence="16">
    <location>
        <begin position="243"/>
        <end position="375"/>
    </location>
</feature>
<dbReference type="Proteomes" id="UP001153269">
    <property type="component" value="Unassembled WGS sequence"/>
</dbReference>
<comment type="caution">
    <text evidence="17">The sequence shown here is derived from an EMBL/GenBank/DDBJ whole genome shotgun (WGS) entry which is preliminary data.</text>
</comment>
<dbReference type="InterPro" id="IPR037185">
    <property type="entry name" value="EmrE-like"/>
</dbReference>
<evidence type="ECO:0000256" key="15">
    <source>
        <dbReference type="SAM" id="Phobius"/>
    </source>
</evidence>
<dbReference type="GO" id="GO:0005886">
    <property type="term" value="C:plasma membrane"/>
    <property type="evidence" value="ECO:0007669"/>
    <property type="project" value="UniProtKB-SubCell"/>
</dbReference>
<feature type="region of interest" description="Disordered" evidence="14">
    <location>
        <begin position="1"/>
        <end position="73"/>
    </location>
</feature>
<dbReference type="PANTHER" id="PTHR22911">
    <property type="entry name" value="ACYL-MALONYL CONDENSING ENZYME-RELATED"/>
    <property type="match status" value="1"/>
</dbReference>
<dbReference type="AlphaFoldDB" id="A0A9N7UMU6"/>
<feature type="transmembrane region" description="Helical" evidence="15">
    <location>
        <begin position="359"/>
        <end position="377"/>
    </location>
</feature>